<dbReference type="PANTHER" id="PTHR11439">
    <property type="entry name" value="GAG-POL-RELATED RETROTRANSPOSON"/>
    <property type="match status" value="1"/>
</dbReference>
<dbReference type="PaxDb" id="4097-A0A1S4DJW2"/>
<reference evidence="2" key="2">
    <citation type="submission" date="2025-08" db="UniProtKB">
        <authorList>
            <consortium name="RefSeq"/>
        </authorList>
    </citation>
    <scope>IDENTIFICATION</scope>
    <source>
        <tissue evidence="2">Leaf</tissue>
    </source>
</reference>
<reference evidence="1" key="1">
    <citation type="journal article" date="2014" name="Nat. Commun.">
        <title>The tobacco genome sequence and its comparison with those of tomato and potato.</title>
        <authorList>
            <person name="Sierro N."/>
            <person name="Battey J.N."/>
            <person name="Ouadi S."/>
            <person name="Bakaher N."/>
            <person name="Bovet L."/>
            <person name="Willig A."/>
            <person name="Goepfert S."/>
            <person name="Peitsch M.C."/>
            <person name="Ivanov N.V."/>
        </authorList>
    </citation>
    <scope>NUCLEOTIDE SEQUENCE [LARGE SCALE GENOMIC DNA]</scope>
</reference>
<name>A0A1S4DJW2_TOBAC</name>
<accession>A0A1S4DJW2</accession>
<gene>
    <name evidence="2" type="primary">LOC107830589</name>
</gene>
<dbReference type="InterPro" id="IPR013103">
    <property type="entry name" value="RVT_2"/>
</dbReference>
<keyword evidence="1" id="KW-1185">Reference proteome</keyword>
<dbReference type="GeneID" id="107830589"/>
<dbReference type="CDD" id="cd09272">
    <property type="entry name" value="RNase_HI_RT_Ty1"/>
    <property type="match status" value="1"/>
</dbReference>
<dbReference type="STRING" id="4097.A0A1S4DJW2"/>
<dbReference type="KEGG" id="nta:107830589"/>
<dbReference type="OrthoDB" id="414945at2759"/>
<organism evidence="1 2">
    <name type="scientific">Nicotiana tabacum</name>
    <name type="common">Common tobacco</name>
    <dbReference type="NCBI Taxonomy" id="4097"/>
    <lineage>
        <taxon>Eukaryota</taxon>
        <taxon>Viridiplantae</taxon>
        <taxon>Streptophyta</taxon>
        <taxon>Embryophyta</taxon>
        <taxon>Tracheophyta</taxon>
        <taxon>Spermatophyta</taxon>
        <taxon>Magnoliopsida</taxon>
        <taxon>eudicotyledons</taxon>
        <taxon>Gunneridae</taxon>
        <taxon>Pentapetalae</taxon>
        <taxon>asterids</taxon>
        <taxon>lamiids</taxon>
        <taxon>Solanales</taxon>
        <taxon>Solanaceae</taxon>
        <taxon>Nicotianoideae</taxon>
        <taxon>Nicotianeae</taxon>
        <taxon>Nicotiana</taxon>
    </lineage>
</organism>
<evidence type="ECO:0000313" key="1">
    <source>
        <dbReference type="Proteomes" id="UP000790787"/>
    </source>
</evidence>
<dbReference type="RefSeq" id="XP_016513691.1">
    <property type="nucleotide sequence ID" value="XM_016658205.1"/>
</dbReference>
<evidence type="ECO:0000313" key="2">
    <source>
        <dbReference type="RefSeq" id="XP_016513691.2"/>
    </source>
</evidence>
<dbReference type="RefSeq" id="XP_016513691.2">
    <property type="nucleotide sequence ID" value="XM_016658205.2"/>
</dbReference>
<protein>
    <submittedName>
        <fullName evidence="2">Secreted RxLR effector protein 161-like</fullName>
    </submittedName>
</protein>
<dbReference type="PANTHER" id="PTHR11439:SF447">
    <property type="entry name" value="REVERSE TRANSCRIPTASE TY1_COPIA-TYPE DOMAIN-CONTAINING PROTEIN"/>
    <property type="match status" value="1"/>
</dbReference>
<sequence length="227" mass="26196">MTTVRCLLAVVVKKSWNLFQSNVNNAFLHGDLHEIFYMKFPAGMGILMEPHSLIITQRKFTLELLSEFNSFDQRPATSPLEPSTKLRADLGELLPDPTIYLRLLGKLNLLTHTRPDLSFAFQHLSQYIQSSRLPHLQAAFHYLRYRLKDPGLGLFFCSNHSFKLLFFFDSDRGSCLKTHRSISGYFISLNDLIVSWKSKKQPLISLSSIEAEYRSIRRVTAKITWLV</sequence>
<proteinExistence type="predicted"/>
<dbReference type="Pfam" id="PF07727">
    <property type="entry name" value="RVT_2"/>
    <property type="match status" value="1"/>
</dbReference>
<dbReference type="AlphaFoldDB" id="A0A1S4DJW2"/>
<dbReference type="Proteomes" id="UP000790787">
    <property type="component" value="Chromosome 3"/>
</dbReference>